<evidence type="ECO:0000313" key="15">
    <source>
        <dbReference type="EMBL" id="HIT97448.1"/>
    </source>
</evidence>
<keyword evidence="5 13" id="KW-0444">Lipid biosynthesis</keyword>
<keyword evidence="14" id="KW-1133">Transmembrane helix</keyword>
<comment type="similarity">
    <text evidence="13">Belongs to the LpxK family.</text>
</comment>
<dbReference type="SUPFAM" id="SSF52540">
    <property type="entry name" value="P-loop containing nucleoside triphosphate hydrolases"/>
    <property type="match status" value="1"/>
</dbReference>
<keyword evidence="11 13" id="KW-0443">Lipid metabolism</keyword>
<dbReference type="GO" id="GO:0009029">
    <property type="term" value="F:lipid-A 4'-kinase activity"/>
    <property type="evidence" value="ECO:0007669"/>
    <property type="project" value="UniProtKB-UniRule"/>
</dbReference>
<evidence type="ECO:0000256" key="8">
    <source>
        <dbReference type="ARBA" id="ARBA00022741"/>
    </source>
</evidence>
<evidence type="ECO:0000256" key="3">
    <source>
        <dbReference type="ARBA" id="ARBA00012071"/>
    </source>
</evidence>
<name>A0A9D1H8J5_9FLAO</name>
<feature type="transmembrane region" description="Helical" evidence="14">
    <location>
        <begin position="6"/>
        <end position="25"/>
    </location>
</feature>
<comment type="caution">
    <text evidence="15">The sequence shown here is derived from an EMBL/GenBank/DDBJ whole genome shotgun (WGS) entry which is preliminary data.</text>
</comment>
<evidence type="ECO:0000256" key="5">
    <source>
        <dbReference type="ARBA" id="ARBA00022516"/>
    </source>
</evidence>
<comment type="caution">
    <text evidence="13">Lacks conserved residue(s) required for the propagation of feature annotation.</text>
</comment>
<evidence type="ECO:0000256" key="1">
    <source>
        <dbReference type="ARBA" id="ARBA00002274"/>
    </source>
</evidence>
<accession>A0A9D1H8J5</accession>
<keyword evidence="9 13" id="KW-0418">Kinase</keyword>
<keyword evidence="8 13" id="KW-0547">Nucleotide-binding</keyword>
<keyword evidence="14" id="KW-0812">Transmembrane</keyword>
<keyword evidence="6 13" id="KW-0441">Lipid A biosynthesis</keyword>
<keyword evidence="10 13" id="KW-0067">ATP-binding</keyword>
<gene>
    <name evidence="13 15" type="primary">lpxK</name>
    <name evidence="15" type="ORF">IAC44_01265</name>
</gene>
<sequence length="359" mass="41377">MKLFRLILLPLSSLWYAISGLRTWLYRKGLLRRRRFRLPVFVVGNLSTGGTGKSPHTELLARRMMEQGYRTALLSRGYGRRTKGFLEVSQHDSARRTGDEPLMLKRALPEATVAVCENRARGIRQLMRRFRPQVIVLDDAYQHLRVKASCYFLLTAFDEPFTSDHLLPAGNLRESRHGARRADCVIVTKVPRRYADRSERACAAREKLRRQIARYTDAPVVFSRYHYADRVKNPLLGHIASEELKNYNVLLITAVANPIPLLSHLGSIEVTCRHLQYPDHHVFRHRDVEKIKNEFLNLPRGKNIILTTEKDMARIIGTPLAEYPVYSLAIRAEILPEDQAAFEAIVEQTLARYKDHKES</sequence>
<reference evidence="15" key="2">
    <citation type="journal article" date="2021" name="PeerJ">
        <title>Extensive microbial diversity within the chicken gut microbiome revealed by metagenomics and culture.</title>
        <authorList>
            <person name="Gilroy R."/>
            <person name="Ravi A."/>
            <person name="Getino M."/>
            <person name="Pursley I."/>
            <person name="Horton D.L."/>
            <person name="Alikhan N.F."/>
            <person name="Baker D."/>
            <person name="Gharbi K."/>
            <person name="Hall N."/>
            <person name="Watson M."/>
            <person name="Adriaenssens E.M."/>
            <person name="Foster-Nyarko E."/>
            <person name="Jarju S."/>
            <person name="Secka A."/>
            <person name="Antonio M."/>
            <person name="Oren A."/>
            <person name="Chaudhuri R.R."/>
            <person name="La Ragione R."/>
            <person name="Hildebrand F."/>
            <person name="Pallen M.J."/>
        </authorList>
    </citation>
    <scope>NUCLEOTIDE SEQUENCE</scope>
    <source>
        <strain evidence="15">1383</strain>
    </source>
</reference>
<evidence type="ECO:0000256" key="13">
    <source>
        <dbReference type="HAMAP-Rule" id="MF_00409"/>
    </source>
</evidence>
<evidence type="ECO:0000256" key="4">
    <source>
        <dbReference type="ARBA" id="ARBA00016436"/>
    </source>
</evidence>
<dbReference type="InterPro" id="IPR003758">
    <property type="entry name" value="LpxK"/>
</dbReference>
<dbReference type="PANTHER" id="PTHR42724:SF1">
    <property type="entry name" value="TETRAACYLDISACCHARIDE 4'-KINASE, MITOCHONDRIAL-RELATED"/>
    <property type="match status" value="1"/>
</dbReference>
<dbReference type="InterPro" id="IPR027417">
    <property type="entry name" value="P-loop_NTPase"/>
</dbReference>
<evidence type="ECO:0000256" key="14">
    <source>
        <dbReference type="SAM" id="Phobius"/>
    </source>
</evidence>
<reference evidence="15" key="1">
    <citation type="submission" date="2020-10" db="EMBL/GenBank/DDBJ databases">
        <authorList>
            <person name="Gilroy R."/>
        </authorList>
    </citation>
    <scope>NUCLEOTIDE SEQUENCE</scope>
    <source>
        <strain evidence="15">1383</strain>
    </source>
</reference>
<proteinExistence type="inferred from homology"/>
<dbReference type="AlphaFoldDB" id="A0A9D1H8J5"/>
<dbReference type="GO" id="GO:0009244">
    <property type="term" value="P:lipopolysaccharide core region biosynthetic process"/>
    <property type="evidence" value="ECO:0007669"/>
    <property type="project" value="TreeGrafter"/>
</dbReference>
<dbReference type="GO" id="GO:0009245">
    <property type="term" value="P:lipid A biosynthetic process"/>
    <property type="evidence" value="ECO:0007669"/>
    <property type="project" value="UniProtKB-UniRule"/>
</dbReference>
<keyword evidence="7 13" id="KW-0808">Transferase</keyword>
<dbReference type="PANTHER" id="PTHR42724">
    <property type="entry name" value="TETRAACYLDISACCHARIDE 4'-KINASE"/>
    <property type="match status" value="1"/>
</dbReference>
<dbReference type="GO" id="GO:0005886">
    <property type="term" value="C:plasma membrane"/>
    <property type="evidence" value="ECO:0007669"/>
    <property type="project" value="TreeGrafter"/>
</dbReference>
<evidence type="ECO:0000256" key="10">
    <source>
        <dbReference type="ARBA" id="ARBA00022840"/>
    </source>
</evidence>
<dbReference type="Pfam" id="PF02606">
    <property type="entry name" value="LpxK"/>
    <property type="match status" value="1"/>
</dbReference>
<evidence type="ECO:0000313" key="16">
    <source>
        <dbReference type="Proteomes" id="UP000824161"/>
    </source>
</evidence>
<evidence type="ECO:0000256" key="9">
    <source>
        <dbReference type="ARBA" id="ARBA00022777"/>
    </source>
</evidence>
<dbReference type="EMBL" id="DVLY01000029">
    <property type="protein sequence ID" value="HIT97448.1"/>
    <property type="molecule type" value="Genomic_DNA"/>
</dbReference>
<comment type="function">
    <text evidence="1 13">Transfers the gamma-phosphate of ATP to the 4'-position of a tetraacyldisaccharide 1-phosphate intermediate (termed DS-1-P) to form tetraacyldisaccharide 1,4'-bis-phosphate (lipid IVA).</text>
</comment>
<evidence type="ECO:0000256" key="2">
    <source>
        <dbReference type="ARBA" id="ARBA00004870"/>
    </source>
</evidence>
<comment type="catalytic activity">
    <reaction evidence="13">
        <text>a lipid A disaccharide + ATP = a lipid IVA + ADP + H(+)</text>
        <dbReference type="Rhea" id="RHEA:67840"/>
        <dbReference type="ChEBI" id="CHEBI:15378"/>
        <dbReference type="ChEBI" id="CHEBI:30616"/>
        <dbReference type="ChEBI" id="CHEBI:176343"/>
        <dbReference type="ChEBI" id="CHEBI:176425"/>
        <dbReference type="ChEBI" id="CHEBI:456216"/>
        <dbReference type="EC" id="2.7.1.130"/>
    </reaction>
</comment>
<keyword evidence="14" id="KW-0472">Membrane</keyword>
<dbReference type="NCBIfam" id="TIGR00682">
    <property type="entry name" value="lpxK"/>
    <property type="match status" value="1"/>
</dbReference>
<organism evidence="15 16">
    <name type="scientific">Candidatus Merdimorpha stercoravium</name>
    <dbReference type="NCBI Taxonomy" id="2840863"/>
    <lineage>
        <taxon>Bacteria</taxon>
        <taxon>Pseudomonadati</taxon>
        <taxon>Bacteroidota</taxon>
        <taxon>Flavobacteriia</taxon>
        <taxon>Flavobacteriales</taxon>
        <taxon>Candidatus Merdimorpha</taxon>
    </lineage>
</organism>
<dbReference type="EC" id="2.7.1.130" evidence="3 13"/>
<evidence type="ECO:0000256" key="12">
    <source>
        <dbReference type="ARBA" id="ARBA00029757"/>
    </source>
</evidence>
<evidence type="ECO:0000256" key="6">
    <source>
        <dbReference type="ARBA" id="ARBA00022556"/>
    </source>
</evidence>
<dbReference type="GO" id="GO:0005524">
    <property type="term" value="F:ATP binding"/>
    <property type="evidence" value="ECO:0007669"/>
    <property type="project" value="UniProtKB-UniRule"/>
</dbReference>
<evidence type="ECO:0000256" key="11">
    <source>
        <dbReference type="ARBA" id="ARBA00023098"/>
    </source>
</evidence>
<dbReference type="HAMAP" id="MF_00409">
    <property type="entry name" value="LpxK"/>
    <property type="match status" value="1"/>
</dbReference>
<comment type="pathway">
    <text evidence="2 13">Glycolipid biosynthesis; lipid IV(A) biosynthesis; lipid IV(A) from (3R)-3-hydroxytetradecanoyl-[acyl-carrier-protein] and UDP-N-acetyl-alpha-D-glucosamine: step 6/6.</text>
</comment>
<evidence type="ECO:0000256" key="7">
    <source>
        <dbReference type="ARBA" id="ARBA00022679"/>
    </source>
</evidence>
<dbReference type="Proteomes" id="UP000824161">
    <property type="component" value="Unassembled WGS sequence"/>
</dbReference>
<protein>
    <recommendedName>
        <fullName evidence="4 13">Tetraacyldisaccharide 4'-kinase</fullName>
        <ecNumber evidence="3 13">2.7.1.130</ecNumber>
    </recommendedName>
    <alternativeName>
        <fullName evidence="12 13">Lipid A 4'-kinase</fullName>
    </alternativeName>
</protein>